<accession>A0A1J1HZB2</accession>
<organism evidence="1 2">
    <name type="scientific">Clunio marinus</name>
    <dbReference type="NCBI Taxonomy" id="568069"/>
    <lineage>
        <taxon>Eukaryota</taxon>
        <taxon>Metazoa</taxon>
        <taxon>Ecdysozoa</taxon>
        <taxon>Arthropoda</taxon>
        <taxon>Hexapoda</taxon>
        <taxon>Insecta</taxon>
        <taxon>Pterygota</taxon>
        <taxon>Neoptera</taxon>
        <taxon>Endopterygota</taxon>
        <taxon>Diptera</taxon>
        <taxon>Nematocera</taxon>
        <taxon>Chironomoidea</taxon>
        <taxon>Chironomidae</taxon>
        <taxon>Clunio</taxon>
    </lineage>
</organism>
<gene>
    <name evidence="1" type="ORF">CLUMA_CG005132</name>
</gene>
<dbReference type="Proteomes" id="UP000183832">
    <property type="component" value="Unassembled WGS sequence"/>
</dbReference>
<dbReference type="EMBL" id="CVRI01000021">
    <property type="protein sequence ID" value="CRK91465.1"/>
    <property type="molecule type" value="Genomic_DNA"/>
</dbReference>
<protein>
    <submittedName>
        <fullName evidence="1">CLUMA_CG005132, isoform A</fullName>
    </submittedName>
</protein>
<sequence length="65" mass="7997">MNNSSGNCCKVKLCMRIYEFMFYVQFSQVQNQFSIHMYLVTYYWFEVVNNHNYNMIYLLAIFIIQ</sequence>
<dbReference type="AlphaFoldDB" id="A0A1J1HZB2"/>
<evidence type="ECO:0000313" key="1">
    <source>
        <dbReference type="EMBL" id="CRK91465.1"/>
    </source>
</evidence>
<keyword evidence="2" id="KW-1185">Reference proteome</keyword>
<evidence type="ECO:0000313" key="2">
    <source>
        <dbReference type="Proteomes" id="UP000183832"/>
    </source>
</evidence>
<name>A0A1J1HZB2_9DIPT</name>
<reference evidence="1 2" key="1">
    <citation type="submission" date="2015-04" db="EMBL/GenBank/DDBJ databases">
        <authorList>
            <person name="Syromyatnikov M.Y."/>
            <person name="Popov V.N."/>
        </authorList>
    </citation>
    <scope>NUCLEOTIDE SEQUENCE [LARGE SCALE GENOMIC DNA]</scope>
</reference>
<proteinExistence type="predicted"/>